<dbReference type="InterPro" id="IPR016130">
    <property type="entry name" value="Tyr_Pase_AS"/>
</dbReference>
<dbReference type="FunFam" id="3.90.190.10:FF:000020">
    <property type="entry name" value="Tyrosine-protein phosphatase non-receptor type 5"/>
    <property type="match status" value="1"/>
</dbReference>
<evidence type="ECO:0000313" key="11">
    <source>
        <dbReference type="Proteomes" id="UP001152320"/>
    </source>
</evidence>
<keyword evidence="7" id="KW-0472">Membrane</keyword>
<dbReference type="GO" id="GO:0007165">
    <property type="term" value="P:signal transduction"/>
    <property type="evidence" value="ECO:0007669"/>
    <property type="project" value="TreeGrafter"/>
</dbReference>
<dbReference type="PROSITE" id="PS00383">
    <property type="entry name" value="TYR_PHOSPHATASE_1"/>
    <property type="match status" value="1"/>
</dbReference>
<keyword evidence="3" id="KW-0378">Hydrolase</keyword>
<evidence type="ECO:0000313" key="10">
    <source>
        <dbReference type="EMBL" id="KAJ8024018.1"/>
    </source>
</evidence>
<dbReference type="Proteomes" id="UP001152320">
    <property type="component" value="Chromosome 19"/>
</dbReference>
<gene>
    <name evidence="10" type="ORF">HOLleu_36617</name>
</gene>
<feature type="binding site" evidence="6">
    <location>
        <position position="437"/>
    </location>
    <ligand>
        <name>substrate</name>
    </ligand>
</feature>
<dbReference type="OrthoDB" id="9993594at2759"/>
<dbReference type="PROSITE" id="PS50056">
    <property type="entry name" value="TYR_PHOSPHATASE_2"/>
    <property type="match status" value="1"/>
</dbReference>
<feature type="domain" description="Tyrosine-protein phosphatase" evidence="8">
    <location>
        <begin position="217"/>
        <end position="452"/>
    </location>
</feature>
<feature type="transmembrane region" description="Helical" evidence="7">
    <location>
        <begin position="60"/>
        <end position="81"/>
    </location>
</feature>
<evidence type="ECO:0000256" key="2">
    <source>
        <dbReference type="ARBA" id="ARBA00022553"/>
    </source>
</evidence>
<dbReference type="EMBL" id="JAIZAY010000019">
    <property type="protein sequence ID" value="KAJ8024018.1"/>
    <property type="molecule type" value="Genomic_DNA"/>
</dbReference>
<name>A0A9Q1BFT2_HOLLE</name>
<protein>
    <recommendedName>
        <fullName evidence="1">protein-tyrosine-phosphatase</fullName>
        <ecNumber evidence="1">3.1.3.48</ecNumber>
    </recommendedName>
</protein>
<dbReference type="InterPro" id="IPR008356">
    <property type="entry name" value="Tyr_Pase_KIM-con"/>
</dbReference>
<keyword evidence="7" id="KW-0812">Transmembrane</keyword>
<comment type="caution">
    <text evidence="10">The sequence shown here is derived from an EMBL/GenBank/DDBJ whole genome shotgun (WGS) entry which is preliminary data.</text>
</comment>
<dbReference type="PROSITE" id="PS50055">
    <property type="entry name" value="TYR_PHOSPHATASE_PTP"/>
    <property type="match status" value="1"/>
</dbReference>
<evidence type="ECO:0000256" key="3">
    <source>
        <dbReference type="ARBA" id="ARBA00022801"/>
    </source>
</evidence>
<keyword evidence="4" id="KW-0904">Protein phosphatase</keyword>
<dbReference type="SMART" id="SM00404">
    <property type="entry name" value="PTPc_motif"/>
    <property type="match status" value="1"/>
</dbReference>
<dbReference type="InterPro" id="IPR000387">
    <property type="entry name" value="Tyr_Pase_dom"/>
</dbReference>
<dbReference type="GO" id="GO:0004725">
    <property type="term" value="F:protein tyrosine phosphatase activity"/>
    <property type="evidence" value="ECO:0007669"/>
    <property type="project" value="UniProtKB-EC"/>
</dbReference>
<evidence type="ECO:0000256" key="7">
    <source>
        <dbReference type="SAM" id="Phobius"/>
    </source>
</evidence>
<dbReference type="PANTHER" id="PTHR46198:SF4">
    <property type="entry name" value="PROTEIN-TYROSINE-PHOSPHATASE"/>
    <property type="match status" value="1"/>
</dbReference>
<dbReference type="InterPro" id="IPR003595">
    <property type="entry name" value="Tyr_Pase_cat"/>
</dbReference>
<dbReference type="Pfam" id="PF00102">
    <property type="entry name" value="Y_phosphatase"/>
    <property type="match status" value="1"/>
</dbReference>
<dbReference type="SUPFAM" id="SSF52799">
    <property type="entry name" value="(Phosphotyrosine protein) phosphatases II"/>
    <property type="match status" value="1"/>
</dbReference>
<feature type="domain" description="Tyrosine specific protein phosphatases" evidence="9">
    <location>
        <begin position="366"/>
        <end position="443"/>
    </location>
</feature>
<keyword evidence="2" id="KW-0597">Phosphoprotein</keyword>
<evidence type="ECO:0000256" key="4">
    <source>
        <dbReference type="ARBA" id="ARBA00022912"/>
    </source>
</evidence>
<dbReference type="PRINTS" id="PR01778">
    <property type="entry name" value="KIMPTPASE"/>
</dbReference>
<keyword evidence="7" id="KW-1133">Transmembrane helix</keyword>
<dbReference type="InterPro" id="IPR029021">
    <property type="entry name" value="Prot-tyrosine_phosphatase-like"/>
</dbReference>
<dbReference type="GO" id="GO:0030054">
    <property type="term" value="C:cell junction"/>
    <property type="evidence" value="ECO:0007669"/>
    <property type="project" value="TreeGrafter"/>
</dbReference>
<keyword evidence="10" id="KW-0675">Receptor</keyword>
<feature type="active site" description="Phosphocysteine intermediate" evidence="5">
    <location>
        <position position="393"/>
    </location>
</feature>
<dbReference type="PRINTS" id="PR00700">
    <property type="entry name" value="PRTYPHPHTASE"/>
</dbReference>
<dbReference type="PANTHER" id="PTHR46198">
    <property type="entry name" value="PROTEIN-TYROSINE-PHOSPHATASE"/>
    <property type="match status" value="1"/>
</dbReference>
<evidence type="ECO:0000256" key="5">
    <source>
        <dbReference type="PIRSR" id="PIRSR608356-50"/>
    </source>
</evidence>
<evidence type="ECO:0000259" key="8">
    <source>
        <dbReference type="PROSITE" id="PS50055"/>
    </source>
</evidence>
<keyword evidence="11" id="KW-1185">Reference proteome</keyword>
<organism evidence="10 11">
    <name type="scientific">Holothuria leucospilota</name>
    <name type="common">Black long sea cucumber</name>
    <name type="synonym">Mertensiothuria leucospilota</name>
    <dbReference type="NCBI Taxonomy" id="206669"/>
    <lineage>
        <taxon>Eukaryota</taxon>
        <taxon>Metazoa</taxon>
        <taxon>Echinodermata</taxon>
        <taxon>Eleutherozoa</taxon>
        <taxon>Echinozoa</taxon>
        <taxon>Holothuroidea</taxon>
        <taxon>Aspidochirotacea</taxon>
        <taxon>Aspidochirotida</taxon>
        <taxon>Holothuriidae</taxon>
        <taxon>Holothuria</taxon>
    </lineage>
</organism>
<evidence type="ECO:0000256" key="1">
    <source>
        <dbReference type="ARBA" id="ARBA00013064"/>
    </source>
</evidence>
<dbReference type="GO" id="GO:0005886">
    <property type="term" value="C:plasma membrane"/>
    <property type="evidence" value="ECO:0007669"/>
    <property type="project" value="TreeGrafter"/>
</dbReference>
<sequence length="461" mass="52662">MRARTVSLPLNDHVTQESGSLQGTISMVPGHHSTETTTVAPDIHKIPTGQNLWQSSHAPYLVGVFCAIFIIFIIIVCYCCYRAWRSKHLRDEEKRRIALFPSIKPETREGSQIQPEGSYIQYASIGRTQPITIQTREPGLQERRSSSTSLTLEISGPSDTVRWVASPPKESSVEEYLESAGNRLTRKQLRNALKNTRALHEEFWAIPMNHPETIEVPGSTAKNRYRTILPNPSTRVVLPLIPGDSLSDYINANRIRGYDPEKFDFIACQGPMTHTIADFWRLVWHSNSPIIVMVTKLKERNRSKCEMYWPQRQGFYGEIEVTVEDIIKQDDYILRIFAVKYLEESRQVLHYWYTSWPDNKPPENPNTLLNMIKDVEISRKDTSLTDGPVIVHCSAGLGRTGCYIAISIGMRQLDEEHMTDILGIVCQIRQDRGGLVQTNEQYEFIHQALCLHEKSLPETPT</sequence>
<proteinExistence type="predicted"/>
<dbReference type="GO" id="GO:0005829">
    <property type="term" value="C:cytosol"/>
    <property type="evidence" value="ECO:0007669"/>
    <property type="project" value="TreeGrafter"/>
</dbReference>
<feature type="binding site" evidence="6">
    <location>
        <begin position="393"/>
        <end position="399"/>
    </location>
    <ligand>
        <name>substrate</name>
    </ligand>
</feature>
<evidence type="ECO:0000256" key="6">
    <source>
        <dbReference type="PIRSR" id="PIRSR608356-51"/>
    </source>
</evidence>
<dbReference type="InterPro" id="IPR000242">
    <property type="entry name" value="PTP_cat"/>
</dbReference>
<feature type="binding site" evidence="6">
    <location>
        <position position="358"/>
    </location>
    <ligand>
        <name>substrate</name>
    </ligand>
</feature>
<dbReference type="GO" id="GO:0019901">
    <property type="term" value="F:protein kinase binding"/>
    <property type="evidence" value="ECO:0007669"/>
    <property type="project" value="TreeGrafter"/>
</dbReference>
<dbReference type="EC" id="3.1.3.48" evidence="1"/>
<dbReference type="SMART" id="SM00194">
    <property type="entry name" value="PTPc"/>
    <property type="match status" value="1"/>
</dbReference>
<dbReference type="CDD" id="cd14547">
    <property type="entry name" value="PTPc-KIM"/>
    <property type="match status" value="1"/>
</dbReference>
<evidence type="ECO:0000259" key="9">
    <source>
        <dbReference type="PROSITE" id="PS50056"/>
    </source>
</evidence>
<accession>A0A9Q1BFT2</accession>
<reference evidence="10" key="1">
    <citation type="submission" date="2021-10" db="EMBL/GenBank/DDBJ databases">
        <title>Tropical sea cucumber genome reveals ecological adaptation and Cuvierian tubules defense mechanism.</title>
        <authorList>
            <person name="Chen T."/>
        </authorList>
    </citation>
    <scope>NUCLEOTIDE SEQUENCE</scope>
    <source>
        <strain evidence="10">Nanhai2018</strain>
        <tissue evidence="10">Muscle</tissue>
    </source>
</reference>
<dbReference type="AlphaFoldDB" id="A0A9Q1BFT2"/>
<dbReference type="Gene3D" id="3.90.190.10">
    <property type="entry name" value="Protein tyrosine phosphatase superfamily"/>
    <property type="match status" value="1"/>
</dbReference>